<feature type="domain" description="PHD-type" evidence="8">
    <location>
        <begin position="716"/>
        <end position="763"/>
    </location>
</feature>
<comment type="caution">
    <text evidence="10">The sequence shown here is derived from an EMBL/GenBank/DDBJ whole genome shotgun (WGS) entry which is preliminary data.</text>
</comment>
<dbReference type="PROSITE" id="PS50827">
    <property type="entry name" value="DDT"/>
    <property type="match status" value="1"/>
</dbReference>
<evidence type="ECO:0000256" key="7">
    <source>
        <dbReference type="SAM" id="MobiDB-lite"/>
    </source>
</evidence>
<evidence type="ECO:0000256" key="5">
    <source>
        <dbReference type="ARBA" id="ARBA00023242"/>
    </source>
</evidence>
<proteinExistence type="predicted"/>
<dbReference type="OrthoDB" id="784962at2759"/>
<feature type="region of interest" description="Disordered" evidence="7">
    <location>
        <begin position="232"/>
        <end position="252"/>
    </location>
</feature>
<evidence type="ECO:0000256" key="3">
    <source>
        <dbReference type="ARBA" id="ARBA00022771"/>
    </source>
</evidence>
<dbReference type="PROSITE" id="PS50016">
    <property type="entry name" value="ZF_PHD_2"/>
    <property type="match status" value="1"/>
</dbReference>
<feature type="region of interest" description="Disordered" evidence="7">
    <location>
        <begin position="408"/>
        <end position="500"/>
    </location>
</feature>
<dbReference type="SMART" id="SM00571">
    <property type="entry name" value="DDT"/>
    <property type="match status" value="1"/>
</dbReference>
<dbReference type="Pfam" id="PF21743">
    <property type="entry name" value="PTM_DIR17_Tudor"/>
    <property type="match status" value="1"/>
</dbReference>
<evidence type="ECO:0000259" key="8">
    <source>
        <dbReference type="PROSITE" id="PS50016"/>
    </source>
</evidence>
<dbReference type="Gene3D" id="3.30.40.10">
    <property type="entry name" value="Zinc/RING finger domain, C3HC4 (zinc finger)"/>
    <property type="match status" value="1"/>
</dbReference>
<comment type="subcellular location">
    <subcellularLocation>
        <location evidence="1">Nucleus</location>
    </subcellularLocation>
</comment>
<evidence type="ECO:0000313" key="10">
    <source>
        <dbReference type="EMBL" id="GFS30981.1"/>
    </source>
</evidence>
<dbReference type="CDD" id="cd15539">
    <property type="entry name" value="PHD1_AIRE"/>
    <property type="match status" value="1"/>
</dbReference>
<feature type="compositionally biased region" description="Polar residues" evidence="7">
    <location>
        <begin position="468"/>
        <end position="477"/>
    </location>
</feature>
<feature type="region of interest" description="Disordered" evidence="7">
    <location>
        <begin position="313"/>
        <end position="360"/>
    </location>
</feature>
<keyword evidence="4" id="KW-0862">Zinc</keyword>
<dbReference type="Pfam" id="PF02791">
    <property type="entry name" value="DDT"/>
    <property type="match status" value="1"/>
</dbReference>
<feature type="domain" description="DDT" evidence="9">
    <location>
        <begin position="521"/>
        <end position="581"/>
    </location>
</feature>
<accession>A0A7J0DAH5</accession>
<dbReference type="Gene3D" id="2.30.30.140">
    <property type="match status" value="1"/>
</dbReference>
<dbReference type="GO" id="GO:0000785">
    <property type="term" value="C:chromatin"/>
    <property type="evidence" value="ECO:0007669"/>
    <property type="project" value="UniProtKB-ARBA"/>
</dbReference>
<dbReference type="InterPro" id="IPR013083">
    <property type="entry name" value="Znf_RING/FYVE/PHD"/>
</dbReference>
<dbReference type="PANTHER" id="PTHR46508">
    <property type="entry name" value="PHD FINGER FAMILY PROTEIN"/>
    <property type="match status" value="1"/>
</dbReference>
<dbReference type="EMBL" id="BJWL01000134">
    <property type="protein sequence ID" value="GFS30981.1"/>
    <property type="molecule type" value="Genomic_DNA"/>
</dbReference>
<keyword evidence="3 6" id="KW-0863">Zinc-finger</keyword>
<dbReference type="InterPro" id="IPR028942">
    <property type="entry name" value="WHIM1_dom"/>
</dbReference>
<organism evidence="10 11">
    <name type="scientific">Actinidia rufa</name>
    <dbReference type="NCBI Taxonomy" id="165716"/>
    <lineage>
        <taxon>Eukaryota</taxon>
        <taxon>Viridiplantae</taxon>
        <taxon>Streptophyta</taxon>
        <taxon>Embryophyta</taxon>
        <taxon>Tracheophyta</taxon>
        <taxon>Spermatophyta</taxon>
        <taxon>Magnoliopsida</taxon>
        <taxon>eudicotyledons</taxon>
        <taxon>Gunneridae</taxon>
        <taxon>Pentapetalae</taxon>
        <taxon>asterids</taxon>
        <taxon>Ericales</taxon>
        <taxon>Actinidiaceae</taxon>
        <taxon>Actinidia</taxon>
    </lineage>
</organism>
<dbReference type="SUPFAM" id="SSF57903">
    <property type="entry name" value="FYVE/PHD zinc finger"/>
    <property type="match status" value="1"/>
</dbReference>
<keyword evidence="5" id="KW-0539">Nucleus</keyword>
<dbReference type="Pfam" id="PF00628">
    <property type="entry name" value="PHD"/>
    <property type="match status" value="1"/>
</dbReference>
<protein>
    <submittedName>
        <fullName evidence="10">PHD-finger and DNA binding domain-containing protein</fullName>
    </submittedName>
</protein>
<feature type="compositionally biased region" description="Basic and acidic residues" evidence="7">
    <location>
        <begin position="486"/>
        <end position="496"/>
    </location>
</feature>
<dbReference type="AlphaFoldDB" id="A0A7J0DAH5"/>
<dbReference type="GO" id="GO:0005634">
    <property type="term" value="C:nucleus"/>
    <property type="evidence" value="ECO:0007669"/>
    <property type="project" value="UniProtKB-SubCell"/>
</dbReference>
<evidence type="ECO:0000313" key="11">
    <source>
        <dbReference type="Proteomes" id="UP000585474"/>
    </source>
</evidence>
<dbReference type="Pfam" id="PF15612">
    <property type="entry name" value="WHIM1"/>
    <property type="match status" value="1"/>
</dbReference>
<dbReference type="InterPro" id="IPR047365">
    <property type="entry name" value="Tudor_AtPTM-like"/>
</dbReference>
<gene>
    <name evidence="10" type="ORF">Acr_00g0015010</name>
</gene>
<feature type="compositionally biased region" description="Basic and acidic residues" evidence="7">
    <location>
        <begin position="232"/>
        <end position="251"/>
    </location>
</feature>
<dbReference type="SMART" id="SM00249">
    <property type="entry name" value="PHD"/>
    <property type="match status" value="1"/>
</dbReference>
<evidence type="ECO:0000256" key="2">
    <source>
        <dbReference type="ARBA" id="ARBA00022723"/>
    </source>
</evidence>
<evidence type="ECO:0000256" key="1">
    <source>
        <dbReference type="ARBA" id="ARBA00004123"/>
    </source>
</evidence>
<dbReference type="PANTHER" id="PTHR46508:SF5">
    <property type="entry name" value="PHD-FINGER AND DNA BINDING DOMAIN-CONTAINING PROTEIN"/>
    <property type="match status" value="1"/>
</dbReference>
<dbReference type="InterPro" id="IPR019786">
    <property type="entry name" value="Zinc_finger_PHD-type_CS"/>
</dbReference>
<name>A0A7J0DAH5_9ERIC</name>
<dbReference type="InterPro" id="IPR018501">
    <property type="entry name" value="DDT_dom"/>
</dbReference>
<dbReference type="GO" id="GO:0008270">
    <property type="term" value="F:zinc ion binding"/>
    <property type="evidence" value="ECO:0007669"/>
    <property type="project" value="UniProtKB-KW"/>
</dbReference>
<dbReference type="InterPro" id="IPR011011">
    <property type="entry name" value="Znf_FYVE_PHD"/>
</dbReference>
<keyword evidence="2" id="KW-0479">Metal-binding</keyword>
<evidence type="ECO:0000259" key="9">
    <source>
        <dbReference type="PROSITE" id="PS50827"/>
    </source>
</evidence>
<evidence type="ECO:0000256" key="4">
    <source>
        <dbReference type="ARBA" id="ARBA00022833"/>
    </source>
</evidence>
<sequence length="799" mass="87412">MEFVGKTVRKKFEGFGIFSGVVSSYDSSTGFFKVLYEDGDSEELELAEIAALLEGSGTIVSDDQSGAAKATKKPARVVGNKKRRRFEIRGDSGNNSANLMNDSCLETHVEECGCVENLRESRSMNGDLETGSGCNEVRSGNLLNLNDGFDWNDGLNLNDGFNLNVSSGENLRKNGFIDLNLDANGELEENLREGYSGVSVVGTQKREHCFDLNLGLDEGQLEENTSFHGVDETRKQETGGGVEEAKMEGDSRNGGGACFAVSGGTQMGAICENAVGDSFVGLGEEVQKESGVSEELKGGDSSGAIYANDFTSSEVQTSEKLPGTGTPLAQGYQGNSESPSRERNRRKRRKLLNNVNSATDRVLRRSSCKAEVALSAGNHVSSGATSFSHTEVSTPGAMDAKDFLSSEVQPKEGLPDGTPHDLGYQGNSGSTCEERNEKKKRKLLDNADSSTGKTLRRRSRRLAASLSDQNHVSNGAQPSPAVSEVLEEKPTTIGHEESDEYSVLPSKLQLPPSSKNLNLDGIPILDLFSVYACLRSFSTLLFLSPFDVEDFVASLQCKGPTLLFDSIHVSLLQTLRKHLEFLSDENTQSASDCLRSLNWDMLDLITWPMFMVEYLVMHGSGLKPGFDLCKLKLFECDYYKQPESVKIEILRCLCDDVIEVEAIRSEINRRALATELNTDTDRNMKIEISKRRTSMDVSGGSCLTEEVVDETTDWNSDECCLCKMDGSLICCDGCPEAYHLRCLGVTSNLLPEGDWYCPECRIDKNKPWLKLGKSLRGAELLGVDPYGRLYYSSCGYLLV</sequence>
<evidence type="ECO:0000256" key="6">
    <source>
        <dbReference type="PROSITE-ProRule" id="PRU00146"/>
    </source>
</evidence>
<reference evidence="11" key="1">
    <citation type="submission" date="2019-07" db="EMBL/GenBank/DDBJ databases">
        <title>De Novo Assembly of kiwifruit Actinidia rufa.</title>
        <authorList>
            <person name="Sugita-Konishi S."/>
            <person name="Sato K."/>
            <person name="Mori E."/>
            <person name="Abe Y."/>
            <person name="Kisaki G."/>
            <person name="Hamano K."/>
            <person name="Suezawa K."/>
            <person name="Otani M."/>
            <person name="Fukuda T."/>
            <person name="Manabe T."/>
            <person name="Gomi K."/>
            <person name="Tabuchi M."/>
            <person name="Akimitsu K."/>
            <person name="Kataoka I."/>
        </authorList>
    </citation>
    <scope>NUCLEOTIDE SEQUENCE [LARGE SCALE GENOMIC DNA]</scope>
    <source>
        <strain evidence="11">cv. Fuchu</strain>
    </source>
</reference>
<dbReference type="Proteomes" id="UP000585474">
    <property type="component" value="Unassembled WGS sequence"/>
</dbReference>
<dbReference type="InterPro" id="IPR001965">
    <property type="entry name" value="Znf_PHD"/>
</dbReference>
<dbReference type="CDD" id="cd20401">
    <property type="entry name" value="Tudor_AtPTM-like"/>
    <property type="match status" value="1"/>
</dbReference>
<keyword evidence="11" id="KW-1185">Reference proteome</keyword>
<dbReference type="PROSITE" id="PS01359">
    <property type="entry name" value="ZF_PHD_1"/>
    <property type="match status" value="1"/>
</dbReference>
<dbReference type="InterPro" id="IPR019787">
    <property type="entry name" value="Znf_PHD-finger"/>
</dbReference>